<dbReference type="Proteomes" id="UP000007306">
    <property type="component" value="Chromosome 12"/>
</dbReference>
<sequence length="161" mass="17729">MAIAGKERDTSANAPRREKYAQCVDQARLSPASHLIYTCINCVNLVFNCRQQTPLLRCPSPANLYLPQGSSSPATLEHPPLCCHPRKGVAAPHHTKPVARCIVSTMARRQAFMVTLRAARSMAMHRLQGLFPLQHLDAPPFIPSRHQPSCLMSRVPTIATG</sequence>
<evidence type="ECO:0000313" key="2">
    <source>
        <dbReference type="Proteomes" id="UP000007306"/>
    </source>
</evidence>
<name>I1R597_ORYGL</name>
<evidence type="ECO:0000313" key="1">
    <source>
        <dbReference type="EnsemblPlants" id="ORGLA12G0070300.1"/>
    </source>
</evidence>
<keyword evidence="2" id="KW-1185">Reference proteome</keyword>
<organism evidence="1 2">
    <name type="scientific">Oryza glaberrima</name>
    <name type="common">African rice</name>
    <dbReference type="NCBI Taxonomy" id="4538"/>
    <lineage>
        <taxon>Eukaryota</taxon>
        <taxon>Viridiplantae</taxon>
        <taxon>Streptophyta</taxon>
        <taxon>Embryophyta</taxon>
        <taxon>Tracheophyta</taxon>
        <taxon>Spermatophyta</taxon>
        <taxon>Magnoliopsida</taxon>
        <taxon>Liliopsida</taxon>
        <taxon>Poales</taxon>
        <taxon>Poaceae</taxon>
        <taxon>BOP clade</taxon>
        <taxon>Oryzoideae</taxon>
        <taxon>Oryzeae</taxon>
        <taxon>Oryzinae</taxon>
        <taxon>Oryza</taxon>
    </lineage>
</organism>
<dbReference type="Gramene" id="ORGLA12G0070300.1">
    <property type="protein sequence ID" value="ORGLA12G0070300.1"/>
    <property type="gene ID" value="ORGLA12G0070300"/>
</dbReference>
<protein>
    <submittedName>
        <fullName evidence="1">Uncharacterized protein</fullName>
    </submittedName>
</protein>
<reference evidence="1 2" key="2">
    <citation type="submission" date="2018-04" db="EMBL/GenBank/DDBJ databases">
        <title>OglaRS2 (Oryza glaberrima Reference Sequence Version 2).</title>
        <authorList>
            <person name="Zhang J."/>
            <person name="Kudrna D."/>
            <person name="Lee S."/>
            <person name="Talag J."/>
            <person name="Rajasekar S."/>
            <person name="Wing R.A."/>
        </authorList>
    </citation>
    <scope>NUCLEOTIDE SEQUENCE [LARGE SCALE GENOMIC DNA]</scope>
    <source>
        <strain evidence="1 2">cv. IRGC 96717</strain>
    </source>
</reference>
<dbReference type="AlphaFoldDB" id="I1R597"/>
<proteinExistence type="predicted"/>
<reference evidence="1" key="1">
    <citation type="submission" date="2015-06" db="UniProtKB">
        <authorList>
            <consortium name="EnsemblPlants"/>
        </authorList>
    </citation>
    <scope>IDENTIFICATION</scope>
</reference>
<dbReference type="HOGENOM" id="CLU_1648068_0_0_1"/>
<dbReference type="EnsemblPlants" id="ORGLA12G0070300.1">
    <property type="protein sequence ID" value="ORGLA12G0070300.1"/>
    <property type="gene ID" value="ORGLA12G0070300"/>
</dbReference>
<accession>I1R597</accession>